<proteinExistence type="predicted"/>
<dbReference type="AlphaFoldDB" id="A0A1I5F541"/>
<protein>
    <submittedName>
        <fullName evidence="2">REP element-mobilizing transposase RayT</fullName>
    </submittedName>
</protein>
<evidence type="ECO:0000313" key="3">
    <source>
        <dbReference type="Proteomes" id="UP000199564"/>
    </source>
</evidence>
<gene>
    <name evidence="2" type="ORF">SAMN04488519_104216</name>
</gene>
<dbReference type="GO" id="GO:0006313">
    <property type="term" value="P:DNA transposition"/>
    <property type="evidence" value="ECO:0007669"/>
    <property type="project" value="InterPro"/>
</dbReference>
<dbReference type="SMART" id="SM01321">
    <property type="entry name" value="Y1_Tnp"/>
    <property type="match status" value="1"/>
</dbReference>
<dbReference type="InterPro" id="IPR002686">
    <property type="entry name" value="Transposase_17"/>
</dbReference>
<feature type="domain" description="Transposase IS200-like" evidence="1">
    <location>
        <begin position="9"/>
        <end position="125"/>
    </location>
</feature>
<dbReference type="GO" id="GO:0003677">
    <property type="term" value="F:DNA binding"/>
    <property type="evidence" value="ECO:0007669"/>
    <property type="project" value="InterPro"/>
</dbReference>
<evidence type="ECO:0000313" key="2">
    <source>
        <dbReference type="EMBL" id="SFO18790.1"/>
    </source>
</evidence>
<keyword evidence="3" id="KW-1185">Reference proteome</keyword>
<dbReference type="GO" id="GO:0004803">
    <property type="term" value="F:transposase activity"/>
    <property type="evidence" value="ECO:0007669"/>
    <property type="project" value="InterPro"/>
</dbReference>
<dbReference type="STRING" id="226506.SAMN04488519_104216"/>
<accession>A0A1I5F541</accession>
<sequence>MPRSSTPFEFGKFYHVWSHAVGDENIFRLKENYKFFLSKYDLYIYPVAKTYAYCLMPNHFHLMIQIRDSIDVNPSRAFSNLLNSYSQAYNKMFDRKGGLFTHNIKRKEIASDDYFTRCITYIHQNPTKHGFIKNFRKWEFSSWTAIYSTRPTKIERHSVLSWFGGVEGFLKDHEIFSSTEDEVLFGK</sequence>
<dbReference type="SUPFAM" id="SSF143422">
    <property type="entry name" value="Transposase IS200-like"/>
    <property type="match status" value="1"/>
</dbReference>
<dbReference type="EMBL" id="FOVW01000004">
    <property type="protein sequence ID" value="SFO18790.1"/>
    <property type="molecule type" value="Genomic_DNA"/>
</dbReference>
<dbReference type="RefSeq" id="WP_091652618.1">
    <property type="nucleotide sequence ID" value="NZ_FOVW01000004.1"/>
</dbReference>
<evidence type="ECO:0000259" key="1">
    <source>
        <dbReference type="SMART" id="SM01321"/>
    </source>
</evidence>
<dbReference type="Proteomes" id="UP000199564">
    <property type="component" value="Unassembled WGS sequence"/>
</dbReference>
<name>A0A1I5F541_9BACT</name>
<organism evidence="2 3">
    <name type="scientific">Algoriphagus ornithinivorans</name>
    <dbReference type="NCBI Taxonomy" id="226506"/>
    <lineage>
        <taxon>Bacteria</taxon>
        <taxon>Pseudomonadati</taxon>
        <taxon>Bacteroidota</taxon>
        <taxon>Cytophagia</taxon>
        <taxon>Cytophagales</taxon>
        <taxon>Cyclobacteriaceae</taxon>
        <taxon>Algoriphagus</taxon>
    </lineage>
</organism>
<dbReference type="PANTHER" id="PTHR34322">
    <property type="entry name" value="TRANSPOSASE, Y1_TNP DOMAIN-CONTAINING"/>
    <property type="match status" value="1"/>
</dbReference>
<reference evidence="3" key="1">
    <citation type="submission" date="2016-10" db="EMBL/GenBank/DDBJ databases">
        <authorList>
            <person name="Varghese N."/>
            <person name="Submissions S."/>
        </authorList>
    </citation>
    <scope>NUCLEOTIDE SEQUENCE [LARGE SCALE GENOMIC DNA]</scope>
    <source>
        <strain evidence="3">DSM 15282</strain>
    </source>
</reference>
<dbReference type="PANTHER" id="PTHR34322:SF2">
    <property type="entry name" value="TRANSPOSASE IS200-LIKE DOMAIN-CONTAINING PROTEIN"/>
    <property type="match status" value="1"/>
</dbReference>
<dbReference type="Gene3D" id="3.30.70.1290">
    <property type="entry name" value="Transposase IS200-like"/>
    <property type="match status" value="1"/>
</dbReference>
<dbReference type="InterPro" id="IPR036515">
    <property type="entry name" value="Transposase_17_sf"/>
</dbReference>